<dbReference type="Proteomes" id="UP000515123">
    <property type="component" value="Linkage group 21"/>
</dbReference>
<dbReference type="RefSeq" id="XP_020111441.1">
    <property type="nucleotide sequence ID" value="XM_020255852.1"/>
</dbReference>
<dbReference type="AlphaFoldDB" id="A0A6P5GRZ6"/>
<dbReference type="GO" id="GO:0006376">
    <property type="term" value="P:mRNA splice site recognition"/>
    <property type="evidence" value="ECO:0007669"/>
    <property type="project" value="InterPro"/>
</dbReference>
<dbReference type="RefSeq" id="XP_020111440.1">
    <property type="nucleotide sequence ID" value="XM_020255851.1"/>
</dbReference>
<name>A0A6P5GRZ6_ANACO</name>
<reference evidence="4 5" key="2">
    <citation type="submission" date="2025-04" db="UniProtKB">
        <authorList>
            <consortium name="RefSeq"/>
        </authorList>
    </citation>
    <scope>IDENTIFICATION</scope>
    <source>
        <tissue evidence="4 5">Leaf</tissue>
    </source>
</reference>
<accession>A0A6P5GRZ6</accession>
<keyword evidence="3" id="KW-1185">Reference proteome</keyword>
<comment type="similarity">
    <text evidence="1">Belongs to the Luc7 family.</text>
</comment>
<sequence length="418" mass="49207">MDAIRKQLDALMGANRNGDVAEVNRKYYDRDVCRLFLAGLCPHDLFQLTKMDMGPCPKVHSLQLRKEYEEAKAKGIHNFDRELEDMIERLIGECERKIQRALKRLEEEDAKAAIAISVSEVTQTPEIMELSKQIKEKHKEADTFDLEGKTDGKIRALEEVEELRNKRADKQAMLLLEAFNKDRATIVNPLQNPPQLASLPALPPPDPRTQEMINEKLKKAEELGERGMIDEAQKALEEAEALKKLGARQEPVSDGTKFTAADVRITDQKLRLCDICGAFLSVYDSDRRLADHFGGKLHMGYMLIREKLKELQEERDKRRKRDRDEYDRRSKERRSLDHDRAGSRDRDRDGRGGSHERSRDYDRRSRDYDRYYDRDRGYDRERDRAHSYESRSRRRSRSRSRSQERSRDYSRHRRHDRY</sequence>
<reference evidence="3" key="1">
    <citation type="journal article" date="2015" name="Nat. Genet.">
        <title>The pineapple genome and the evolution of CAM photosynthesis.</title>
        <authorList>
            <person name="Ming R."/>
            <person name="VanBuren R."/>
            <person name="Wai C.M."/>
            <person name="Tang H."/>
            <person name="Schatz M.C."/>
            <person name="Bowers J.E."/>
            <person name="Lyons E."/>
            <person name="Wang M.L."/>
            <person name="Chen J."/>
            <person name="Biggers E."/>
            <person name="Zhang J."/>
            <person name="Huang L."/>
            <person name="Zhang L."/>
            <person name="Miao W."/>
            <person name="Zhang J."/>
            <person name="Ye Z."/>
            <person name="Miao C."/>
            <person name="Lin Z."/>
            <person name="Wang H."/>
            <person name="Zhou H."/>
            <person name="Yim W.C."/>
            <person name="Priest H.D."/>
            <person name="Zheng C."/>
            <person name="Woodhouse M."/>
            <person name="Edger P.P."/>
            <person name="Guyot R."/>
            <person name="Guo H.B."/>
            <person name="Guo H."/>
            <person name="Zheng G."/>
            <person name="Singh R."/>
            <person name="Sharma A."/>
            <person name="Min X."/>
            <person name="Zheng Y."/>
            <person name="Lee H."/>
            <person name="Gurtowski J."/>
            <person name="Sedlazeck F.J."/>
            <person name="Harkess A."/>
            <person name="McKain M.R."/>
            <person name="Liao Z."/>
            <person name="Fang J."/>
            <person name="Liu J."/>
            <person name="Zhang X."/>
            <person name="Zhang Q."/>
            <person name="Hu W."/>
            <person name="Qin Y."/>
            <person name="Wang K."/>
            <person name="Chen L.Y."/>
            <person name="Shirley N."/>
            <person name="Lin Y.R."/>
            <person name="Liu L.Y."/>
            <person name="Hernandez A.G."/>
            <person name="Wright C.L."/>
            <person name="Bulone V."/>
            <person name="Tuskan G.A."/>
            <person name="Heath K."/>
            <person name="Zee F."/>
            <person name="Moore P.H."/>
            <person name="Sunkar R."/>
            <person name="Leebens-Mack J.H."/>
            <person name="Mockler T."/>
            <person name="Bennetzen J.L."/>
            <person name="Freeling M."/>
            <person name="Sankoff D."/>
            <person name="Paterson A.H."/>
            <person name="Zhu X."/>
            <person name="Yang X."/>
            <person name="Smith J.A."/>
            <person name="Cushman J.C."/>
            <person name="Paull R.E."/>
            <person name="Yu Q."/>
        </authorList>
    </citation>
    <scope>NUCLEOTIDE SEQUENCE [LARGE SCALE GENOMIC DNA]</scope>
    <source>
        <strain evidence="3">cv. F153</strain>
    </source>
</reference>
<dbReference type="GeneID" id="109726313"/>
<dbReference type="PANTHER" id="PTHR12375">
    <property type="entry name" value="RNA-BINDING PROTEIN LUC7-RELATED"/>
    <property type="match status" value="1"/>
</dbReference>
<evidence type="ECO:0000313" key="4">
    <source>
        <dbReference type="RefSeq" id="XP_020111440.1"/>
    </source>
</evidence>
<feature type="region of interest" description="Disordered" evidence="2">
    <location>
        <begin position="312"/>
        <end position="418"/>
    </location>
</feature>
<evidence type="ECO:0000313" key="5">
    <source>
        <dbReference type="RefSeq" id="XP_020111441.1"/>
    </source>
</evidence>
<gene>
    <name evidence="4 5" type="primary">LOC109726313</name>
</gene>
<dbReference type="OrthoDB" id="153872at2759"/>
<dbReference type="Pfam" id="PF03194">
    <property type="entry name" value="LUC7"/>
    <property type="match status" value="2"/>
</dbReference>
<protein>
    <submittedName>
        <fullName evidence="4 5">RNA-binding protein Luc7-like 1</fullName>
    </submittedName>
</protein>
<dbReference type="GO" id="GO:0003729">
    <property type="term" value="F:mRNA binding"/>
    <property type="evidence" value="ECO:0007669"/>
    <property type="project" value="InterPro"/>
</dbReference>
<feature type="compositionally biased region" description="Basic and acidic residues" evidence="2">
    <location>
        <begin position="312"/>
        <end position="391"/>
    </location>
</feature>
<dbReference type="GO" id="GO:0005685">
    <property type="term" value="C:U1 snRNP"/>
    <property type="evidence" value="ECO:0007669"/>
    <property type="project" value="InterPro"/>
</dbReference>
<proteinExistence type="inferred from homology"/>
<evidence type="ECO:0000256" key="2">
    <source>
        <dbReference type="SAM" id="MobiDB-lite"/>
    </source>
</evidence>
<organism evidence="5">
    <name type="scientific">Ananas comosus</name>
    <name type="common">Pineapple</name>
    <name type="synonym">Ananas ananas</name>
    <dbReference type="NCBI Taxonomy" id="4615"/>
    <lineage>
        <taxon>Eukaryota</taxon>
        <taxon>Viridiplantae</taxon>
        <taxon>Streptophyta</taxon>
        <taxon>Embryophyta</taxon>
        <taxon>Tracheophyta</taxon>
        <taxon>Spermatophyta</taxon>
        <taxon>Magnoliopsida</taxon>
        <taxon>Liliopsida</taxon>
        <taxon>Poales</taxon>
        <taxon>Bromeliaceae</taxon>
        <taxon>Bromelioideae</taxon>
        <taxon>Ananas</taxon>
    </lineage>
</organism>
<evidence type="ECO:0000313" key="3">
    <source>
        <dbReference type="Proteomes" id="UP000515123"/>
    </source>
</evidence>
<dbReference type="InterPro" id="IPR004882">
    <property type="entry name" value="Luc7-rel"/>
</dbReference>
<evidence type="ECO:0000256" key="1">
    <source>
        <dbReference type="ARBA" id="ARBA00005655"/>
    </source>
</evidence>